<organism evidence="8 9">
    <name type="scientific">Rudanella paleaurantiibacter</name>
    <dbReference type="NCBI Taxonomy" id="2614655"/>
    <lineage>
        <taxon>Bacteria</taxon>
        <taxon>Pseudomonadati</taxon>
        <taxon>Bacteroidota</taxon>
        <taxon>Cytophagia</taxon>
        <taxon>Cytophagales</taxon>
        <taxon>Cytophagaceae</taxon>
        <taxon>Rudanella</taxon>
    </lineage>
</organism>
<dbReference type="GO" id="GO:0005886">
    <property type="term" value="C:plasma membrane"/>
    <property type="evidence" value="ECO:0007669"/>
    <property type="project" value="UniProtKB-SubCell"/>
</dbReference>
<dbReference type="RefSeq" id="WP_152126224.1">
    <property type="nucleotide sequence ID" value="NZ_WELI01000010.1"/>
</dbReference>
<comment type="subcellular location">
    <subcellularLocation>
        <location evidence="1">Cell inner membrane</location>
    </subcellularLocation>
</comment>
<comment type="caution">
    <text evidence="8">The sequence shown here is derived from an EMBL/GenBank/DDBJ whole genome shotgun (WGS) entry which is preliminary data.</text>
</comment>
<keyword evidence="6 8" id="KW-0012">Acyltransferase</keyword>
<keyword evidence="7" id="KW-1133">Transmembrane helix</keyword>
<keyword evidence="5 7" id="KW-0472">Membrane</keyword>
<dbReference type="InterPro" id="IPR004960">
    <property type="entry name" value="LipA_acyltrans"/>
</dbReference>
<dbReference type="PANTHER" id="PTHR30606">
    <property type="entry name" value="LIPID A BIOSYNTHESIS LAUROYL ACYLTRANSFERASE"/>
    <property type="match status" value="1"/>
</dbReference>
<dbReference type="Proteomes" id="UP000488299">
    <property type="component" value="Unassembled WGS sequence"/>
</dbReference>
<evidence type="ECO:0000256" key="4">
    <source>
        <dbReference type="ARBA" id="ARBA00022679"/>
    </source>
</evidence>
<keyword evidence="9" id="KW-1185">Reference proteome</keyword>
<evidence type="ECO:0000256" key="1">
    <source>
        <dbReference type="ARBA" id="ARBA00004533"/>
    </source>
</evidence>
<evidence type="ECO:0000256" key="6">
    <source>
        <dbReference type="ARBA" id="ARBA00023315"/>
    </source>
</evidence>
<reference evidence="8 9" key="1">
    <citation type="submission" date="2019-10" db="EMBL/GenBank/DDBJ databases">
        <title>Rudanella paleaurantiibacter sp. nov., isolated from sludge.</title>
        <authorList>
            <person name="Xu S.Q."/>
        </authorList>
    </citation>
    <scope>NUCLEOTIDE SEQUENCE [LARGE SCALE GENOMIC DNA]</scope>
    <source>
        <strain evidence="8 9">HX-22-17</strain>
    </source>
</reference>
<sequence>MIFFHWLSRLPFSWLYALSDLLYVVLSYVVRYRRRVIVQNLSTAFPEKSAAQINKLTRGFYRNLTDLIVETIKLPALSADELLRRVRFQNPELISSRIAAGQPVIILASHQSNWEWLPASAQLNGIIADSVYKQLSSPFFENLMREIRSTFGVNPIPMHRLLRDVAVRRHVPRAIALVADQIPASPEVAYWLPFLNHETAFYPGPEKLARSLQLPVFYVEMVRVRRGYYDVTLHTLAEPPYKDLPDEAILTRYRDRLERTIQANPSDWLWSHKRWKHQREEYIGRGRQK</sequence>
<evidence type="ECO:0000313" key="9">
    <source>
        <dbReference type="Proteomes" id="UP000488299"/>
    </source>
</evidence>
<evidence type="ECO:0000256" key="2">
    <source>
        <dbReference type="ARBA" id="ARBA00022475"/>
    </source>
</evidence>
<evidence type="ECO:0000256" key="3">
    <source>
        <dbReference type="ARBA" id="ARBA00022519"/>
    </source>
</evidence>
<keyword evidence="2" id="KW-1003">Cell membrane</keyword>
<keyword evidence="4 8" id="KW-0808">Transferase</keyword>
<evidence type="ECO:0000313" key="8">
    <source>
        <dbReference type="EMBL" id="KAB7727590.1"/>
    </source>
</evidence>
<dbReference type="CDD" id="cd07984">
    <property type="entry name" value="LPLAT_LABLAT-like"/>
    <property type="match status" value="1"/>
</dbReference>
<dbReference type="PANTHER" id="PTHR30606:SF10">
    <property type="entry name" value="PHOSPHATIDYLINOSITOL MANNOSIDE ACYLTRANSFERASE"/>
    <property type="match status" value="1"/>
</dbReference>
<protein>
    <submittedName>
        <fullName evidence="8">Lipid A biosynthesis acyltransferase</fullName>
    </submittedName>
</protein>
<dbReference type="Pfam" id="PF03279">
    <property type="entry name" value="Lip_A_acyltrans"/>
    <property type="match status" value="1"/>
</dbReference>
<name>A0A7J5TUA6_9BACT</name>
<feature type="transmembrane region" description="Helical" evidence="7">
    <location>
        <begin position="12"/>
        <end position="30"/>
    </location>
</feature>
<dbReference type="GO" id="GO:0016746">
    <property type="term" value="F:acyltransferase activity"/>
    <property type="evidence" value="ECO:0007669"/>
    <property type="project" value="UniProtKB-KW"/>
</dbReference>
<evidence type="ECO:0000256" key="5">
    <source>
        <dbReference type="ARBA" id="ARBA00023136"/>
    </source>
</evidence>
<keyword evidence="7" id="KW-0812">Transmembrane</keyword>
<keyword evidence="3" id="KW-0997">Cell inner membrane</keyword>
<dbReference type="AlphaFoldDB" id="A0A7J5TUA6"/>
<evidence type="ECO:0000256" key="7">
    <source>
        <dbReference type="SAM" id="Phobius"/>
    </source>
</evidence>
<dbReference type="EMBL" id="WELI01000010">
    <property type="protein sequence ID" value="KAB7727590.1"/>
    <property type="molecule type" value="Genomic_DNA"/>
</dbReference>
<gene>
    <name evidence="8" type="ORF">F5984_21215</name>
</gene>
<dbReference type="GO" id="GO:0009247">
    <property type="term" value="P:glycolipid biosynthetic process"/>
    <property type="evidence" value="ECO:0007669"/>
    <property type="project" value="UniProtKB-ARBA"/>
</dbReference>
<proteinExistence type="predicted"/>
<accession>A0A7J5TUA6</accession>